<reference evidence="1" key="1">
    <citation type="submission" date="2023-10" db="EMBL/GenBank/DDBJ databases">
        <authorList>
            <person name="Guldener U."/>
        </authorList>
    </citation>
    <scope>NUCLEOTIDE SEQUENCE</scope>
    <source>
        <strain evidence="1">Mp4</strain>
    </source>
</reference>
<accession>A0AAJ4XHZ8</accession>
<dbReference type="Proteomes" id="UP001294444">
    <property type="component" value="Unassembled WGS sequence"/>
</dbReference>
<comment type="caution">
    <text evidence="1">The sequence shown here is derived from an EMBL/GenBank/DDBJ whole genome shotgun (WGS) entry which is preliminary data.</text>
</comment>
<organism evidence="1 2">
    <name type="scientific">Melanopsichium pennsylvanicum</name>
    <dbReference type="NCBI Taxonomy" id="63383"/>
    <lineage>
        <taxon>Eukaryota</taxon>
        <taxon>Fungi</taxon>
        <taxon>Dikarya</taxon>
        <taxon>Basidiomycota</taxon>
        <taxon>Ustilaginomycotina</taxon>
        <taxon>Ustilaginomycetes</taxon>
        <taxon>Ustilaginales</taxon>
        <taxon>Ustilaginaceae</taxon>
        <taxon>Melanopsichium</taxon>
    </lineage>
</organism>
<name>A0AAJ4XHZ8_9BASI</name>
<dbReference type="AlphaFoldDB" id="A0AAJ4XHZ8"/>
<sequence>MSGLVEWPDWCNEQELVERLPQAQVRLWQAVNGAFEERFAKVWSWTWSNETKKFQVTPLGDLSPEGTESNAIQDPWHLPKWFQVLTRILYHTKIETESGVHGCILWNQVICHTVFELFRIADCQLAKTLGQEAVKCVQSVGVLLTEAAICVA</sequence>
<evidence type="ECO:0000313" key="1">
    <source>
        <dbReference type="EMBL" id="SNX81533.1"/>
    </source>
</evidence>
<dbReference type="EMBL" id="OAPG01000001">
    <property type="protein sequence ID" value="SNX81533.1"/>
    <property type="molecule type" value="Genomic_DNA"/>
</dbReference>
<protein>
    <submittedName>
        <fullName evidence="1">Uncharacterized protein</fullName>
    </submittedName>
</protein>
<evidence type="ECO:0000313" key="2">
    <source>
        <dbReference type="Proteomes" id="UP001294444"/>
    </source>
</evidence>
<proteinExistence type="predicted"/>
<keyword evidence="2" id="KW-1185">Reference proteome</keyword>
<gene>
    <name evidence="1" type="ORF">MEPE_00238</name>
</gene>